<dbReference type="InterPro" id="IPR036286">
    <property type="entry name" value="LexA/Signal_pep-like_sf"/>
</dbReference>
<dbReference type="Proteomes" id="UP000325743">
    <property type="component" value="Chromosome 2"/>
</dbReference>
<organism evidence="2 3">
    <name type="scientific">Cupriavidus oxalaticus</name>
    <dbReference type="NCBI Taxonomy" id="96344"/>
    <lineage>
        <taxon>Bacteria</taxon>
        <taxon>Pseudomonadati</taxon>
        <taxon>Pseudomonadota</taxon>
        <taxon>Betaproteobacteria</taxon>
        <taxon>Burkholderiales</taxon>
        <taxon>Burkholderiaceae</taxon>
        <taxon>Cupriavidus</taxon>
    </lineage>
</organism>
<name>A0A5P3VR06_9BURK</name>
<dbReference type="PANTHER" id="PTHR33516:SF2">
    <property type="entry name" value="LEXA REPRESSOR-RELATED"/>
    <property type="match status" value="1"/>
</dbReference>
<dbReference type="InterPro" id="IPR015927">
    <property type="entry name" value="Peptidase_S24_S26A/B/C"/>
</dbReference>
<accession>A0A5P3VR06</accession>
<gene>
    <name evidence="2" type="ORF">D2917_23965</name>
</gene>
<sequence>MENPNIPWSLIEDKLRLAGRKQAWLADQLNIGTNVVTNWKKRGGAPKSRAFEIATALGCSSDELLAASSQRHPTKEGESAFSADPYNDLSAGDNFALGPDVKGKIPLISWVQAGNWSEVVKGFTEEDAEQWLPALRPMSKRAFALRVEGSSMEPRYQHGDVIYVEPEAHAEHGRRVVVQLENEPEATFKELVIENGHKFLRPLNPDWPGPKFIPINGNATIIGVVVGKWVPE</sequence>
<evidence type="ECO:0000313" key="3">
    <source>
        <dbReference type="Proteomes" id="UP000325743"/>
    </source>
</evidence>
<dbReference type="PANTHER" id="PTHR33516">
    <property type="entry name" value="LEXA REPRESSOR"/>
    <property type="match status" value="1"/>
</dbReference>
<dbReference type="AlphaFoldDB" id="A0A5P3VR06"/>
<evidence type="ECO:0000313" key="2">
    <source>
        <dbReference type="EMBL" id="QEZ47209.1"/>
    </source>
</evidence>
<dbReference type="InterPro" id="IPR010982">
    <property type="entry name" value="Lambda_DNA-bd_dom_sf"/>
</dbReference>
<dbReference type="EMBL" id="CP032519">
    <property type="protein sequence ID" value="QEZ47209.1"/>
    <property type="molecule type" value="Genomic_DNA"/>
</dbReference>
<feature type="domain" description="Peptidase S24/S26A/S26B/S26C" evidence="1">
    <location>
        <begin position="106"/>
        <end position="226"/>
    </location>
</feature>
<dbReference type="Gene3D" id="2.10.109.10">
    <property type="entry name" value="Umud Fragment, subunit A"/>
    <property type="match status" value="1"/>
</dbReference>
<proteinExistence type="predicted"/>
<dbReference type="InterPro" id="IPR039418">
    <property type="entry name" value="LexA-like"/>
</dbReference>
<dbReference type="InterPro" id="IPR050077">
    <property type="entry name" value="LexA_repressor"/>
</dbReference>
<dbReference type="RefSeq" id="WP_151072199.1">
    <property type="nucleotide sequence ID" value="NZ_CP032519.1"/>
</dbReference>
<protein>
    <submittedName>
        <fullName evidence="2">XRE family transcriptional regulator</fullName>
    </submittedName>
</protein>
<dbReference type="CDD" id="cd06529">
    <property type="entry name" value="S24_LexA-like"/>
    <property type="match status" value="1"/>
</dbReference>
<dbReference type="GO" id="GO:0003677">
    <property type="term" value="F:DNA binding"/>
    <property type="evidence" value="ECO:0007669"/>
    <property type="project" value="InterPro"/>
</dbReference>
<evidence type="ECO:0000259" key="1">
    <source>
        <dbReference type="Pfam" id="PF00717"/>
    </source>
</evidence>
<dbReference type="SUPFAM" id="SSF51306">
    <property type="entry name" value="LexA/Signal peptidase"/>
    <property type="match status" value="1"/>
</dbReference>
<dbReference type="Pfam" id="PF00717">
    <property type="entry name" value="Peptidase_S24"/>
    <property type="match status" value="1"/>
</dbReference>
<dbReference type="Gene3D" id="1.10.260.40">
    <property type="entry name" value="lambda repressor-like DNA-binding domains"/>
    <property type="match status" value="1"/>
</dbReference>
<reference evidence="2 3" key="1">
    <citation type="submission" date="2018-09" db="EMBL/GenBank/DDBJ databases">
        <title>Complete genome sequence of Cupriavidus oxalaticus T2, a bacterium capable of phenol tolerance and degradation.</title>
        <authorList>
            <person name="Yan J."/>
        </authorList>
    </citation>
    <scope>NUCLEOTIDE SEQUENCE [LARGE SCALE GENOMIC DNA]</scope>
    <source>
        <strain evidence="2 3">T2</strain>
    </source>
</reference>